<dbReference type="RefSeq" id="XP_046048923.1">
    <property type="nucleotide sequence ID" value="XM_046190279.1"/>
</dbReference>
<feature type="region of interest" description="Disordered" evidence="1">
    <location>
        <begin position="77"/>
        <end position="118"/>
    </location>
</feature>
<feature type="region of interest" description="Disordered" evidence="1">
    <location>
        <begin position="132"/>
        <end position="173"/>
    </location>
</feature>
<evidence type="ECO:0000313" key="3">
    <source>
        <dbReference type="Proteomes" id="UP000720189"/>
    </source>
</evidence>
<gene>
    <name evidence="2" type="ORF">BKA55DRAFT_540537</name>
</gene>
<dbReference type="EMBL" id="JAGMUX010000009">
    <property type="protein sequence ID" value="KAH7249128.1"/>
    <property type="molecule type" value="Genomic_DNA"/>
</dbReference>
<proteinExistence type="predicted"/>
<sequence>MEICPLGPFHVYEIDVFTEPFGLRFRKAPINFQKSDIHQLVKRHMGTLFSIRSGCADLAWVLRIVCLAASMRHADSAVGQSEKTGKPKCLQNQPRVEPGAALTRRRPTMISSGQPRTVSFSGGYASTYSTETIGHSQASTSPGNVRNGSTAASTENRIKEAQDTAYSGDRGRDHYQKGIVQNLW</sequence>
<feature type="compositionally biased region" description="Polar residues" evidence="1">
    <location>
        <begin position="109"/>
        <end position="118"/>
    </location>
</feature>
<organism evidence="2 3">
    <name type="scientific">Fusarium redolens</name>
    <dbReference type="NCBI Taxonomy" id="48865"/>
    <lineage>
        <taxon>Eukaryota</taxon>
        <taxon>Fungi</taxon>
        <taxon>Dikarya</taxon>
        <taxon>Ascomycota</taxon>
        <taxon>Pezizomycotina</taxon>
        <taxon>Sordariomycetes</taxon>
        <taxon>Hypocreomycetidae</taxon>
        <taxon>Hypocreales</taxon>
        <taxon>Nectriaceae</taxon>
        <taxon>Fusarium</taxon>
        <taxon>Fusarium redolens species complex</taxon>
    </lineage>
</organism>
<evidence type="ECO:0000256" key="1">
    <source>
        <dbReference type="SAM" id="MobiDB-lite"/>
    </source>
</evidence>
<dbReference type="Proteomes" id="UP000720189">
    <property type="component" value="Unassembled WGS sequence"/>
</dbReference>
<comment type="caution">
    <text evidence="2">The sequence shown here is derived from an EMBL/GenBank/DDBJ whole genome shotgun (WGS) entry which is preliminary data.</text>
</comment>
<name>A0A9P9H2I0_FUSRE</name>
<keyword evidence="3" id="KW-1185">Reference proteome</keyword>
<accession>A0A9P9H2I0</accession>
<reference evidence="2" key="1">
    <citation type="journal article" date="2021" name="Nat. Commun.">
        <title>Genetic determinants of endophytism in the Arabidopsis root mycobiome.</title>
        <authorList>
            <person name="Mesny F."/>
            <person name="Miyauchi S."/>
            <person name="Thiergart T."/>
            <person name="Pickel B."/>
            <person name="Atanasova L."/>
            <person name="Karlsson M."/>
            <person name="Huettel B."/>
            <person name="Barry K.W."/>
            <person name="Haridas S."/>
            <person name="Chen C."/>
            <person name="Bauer D."/>
            <person name="Andreopoulos W."/>
            <person name="Pangilinan J."/>
            <person name="LaButti K."/>
            <person name="Riley R."/>
            <person name="Lipzen A."/>
            <person name="Clum A."/>
            <person name="Drula E."/>
            <person name="Henrissat B."/>
            <person name="Kohler A."/>
            <person name="Grigoriev I.V."/>
            <person name="Martin F.M."/>
            <person name="Hacquard S."/>
        </authorList>
    </citation>
    <scope>NUCLEOTIDE SEQUENCE</scope>
    <source>
        <strain evidence="2">MPI-CAGE-AT-0023</strain>
    </source>
</reference>
<feature type="compositionally biased region" description="Polar residues" evidence="1">
    <location>
        <begin position="132"/>
        <end position="155"/>
    </location>
</feature>
<dbReference type="GeneID" id="70220233"/>
<evidence type="ECO:0000313" key="2">
    <source>
        <dbReference type="EMBL" id="KAH7249128.1"/>
    </source>
</evidence>
<dbReference type="AlphaFoldDB" id="A0A9P9H2I0"/>
<protein>
    <submittedName>
        <fullName evidence="2">Uncharacterized protein</fullName>
    </submittedName>
</protein>